<organism evidence="1 2">
    <name type="scientific">Hermetia illucens</name>
    <name type="common">Black soldier fly</name>
    <dbReference type="NCBI Taxonomy" id="343691"/>
    <lineage>
        <taxon>Eukaryota</taxon>
        <taxon>Metazoa</taxon>
        <taxon>Ecdysozoa</taxon>
        <taxon>Arthropoda</taxon>
        <taxon>Hexapoda</taxon>
        <taxon>Insecta</taxon>
        <taxon>Pterygota</taxon>
        <taxon>Neoptera</taxon>
        <taxon>Endopterygota</taxon>
        <taxon>Diptera</taxon>
        <taxon>Brachycera</taxon>
        <taxon>Stratiomyomorpha</taxon>
        <taxon>Stratiomyidae</taxon>
        <taxon>Hermetiinae</taxon>
        <taxon>Hermetia</taxon>
    </lineage>
</organism>
<evidence type="ECO:0000313" key="1">
    <source>
        <dbReference type="EMBL" id="CAD7078492.1"/>
    </source>
</evidence>
<evidence type="ECO:0000313" key="2">
    <source>
        <dbReference type="Proteomes" id="UP000594454"/>
    </source>
</evidence>
<dbReference type="AlphaFoldDB" id="A0A7R8UD26"/>
<keyword evidence="2" id="KW-1185">Reference proteome</keyword>
<accession>A0A7R8UD26</accession>
<dbReference type="OrthoDB" id="59470at2759"/>
<protein>
    <submittedName>
        <fullName evidence="1">Uncharacterized protein</fullName>
    </submittedName>
</protein>
<sequence length="98" mass="11047">MFEGESNDLMYVIVLFEPENSVIGTQAILDFHKIKAVKIRRTTNAQVAENLGVKSNTIKVFQRNLDPILIELANVSRDTVKDAIKKFLADSHIANFDN</sequence>
<dbReference type="Gene3D" id="3.40.30.10">
    <property type="entry name" value="Glutaredoxin"/>
    <property type="match status" value="1"/>
</dbReference>
<dbReference type="EMBL" id="LR899009">
    <property type="protein sequence ID" value="CAD7078492.1"/>
    <property type="molecule type" value="Genomic_DNA"/>
</dbReference>
<proteinExistence type="predicted"/>
<dbReference type="Proteomes" id="UP000594454">
    <property type="component" value="Chromosome 1"/>
</dbReference>
<reference evidence="1 2" key="1">
    <citation type="submission" date="2020-11" db="EMBL/GenBank/DDBJ databases">
        <authorList>
            <person name="Wallbank WR R."/>
            <person name="Pardo Diaz C."/>
            <person name="Kozak K."/>
            <person name="Martin S."/>
            <person name="Jiggins C."/>
            <person name="Moest M."/>
            <person name="Warren A I."/>
            <person name="Generalovic N T."/>
            <person name="Byers J.R.P. K."/>
            <person name="Montejo-Kovacevich G."/>
            <person name="Yen C E."/>
        </authorList>
    </citation>
    <scope>NUCLEOTIDE SEQUENCE [LARGE SCALE GENOMIC DNA]</scope>
</reference>
<gene>
    <name evidence="1" type="ORF">HERILL_LOCUS1753</name>
</gene>
<name>A0A7R8UD26_HERIL</name>
<dbReference type="InParanoid" id="A0A7R8UD26"/>